<comment type="caution">
    <text evidence="1">The sequence shown here is derived from an EMBL/GenBank/DDBJ whole genome shotgun (WGS) entry which is preliminary data.</text>
</comment>
<sequence length="145" mass="15834">MQEADHILIPLLSGTHALAQVVQVEADNAVLFITRRPHVTGDKTIALADADVLAIVAVSLANLPENHWRIIGYDAIPDLNRTKTDFASDDVVLHDPAIVEAFANAIHGLYPWDGFPDPHFFTNLLRAPSSLPTRARMTADLPKPS</sequence>
<protein>
    <submittedName>
        <fullName evidence="1">Uncharacterized protein</fullName>
    </submittedName>
</protein>
<dbReference type="EMBL" id="JAKGAQ010000001">
    <property type="protein sequence ID" value="MCF2870534.1"/>
    <property type="molecule type" value="Genomic_DNA"/>
</dbReference>
<reference evidence="1 2" key="1">
    <citation type="submission" date="2022-01" db="EMBL/GenBank/DDBJ databases">
        <title>Octadecabacter sp. nov., isolated from a marine alga.</title>
        <authorList>
            <person name="Jin M.S."/>
            <person name="Kim H.M."/>
            <person name="Han D.M."/>
            <person name="Jung J.J."/>
            <person name="Jeon C.O."/>
        </authorList>
    </citation>
    <scope>NUCLEOTIDE SEQUENCE [LARGE SCALE GENOMIC DNA]</scope>
    <source>
        <strain evidence="1 2">G9-8</strain>
    </source>
</reference>
<evidence type="ECO:0000313" key="1">
    <source>
        <dbReference type="EMBL" id="MCF2870534.1"/>
    </source>
</evidence>
<proteinExistence type="predicted"/>
<name>A0ABS9CUP6_9RHOB</name>
<gene>
    <name evidence="1" type="ORF">L0664_05595</name>
</gene>
<dbReference type="Proteomes" id="UP001200557">
    <property type="component" value="Unassembled WGS sequence"/>
</dbReference>
<dbReference type="RefSeq" id="WP_235224635.1">
    <property type="nucleotide sequence ID" value="NZ_JAKGAQ010000001.1"/>
</dbReference>
<keyword evidence="2" id="KW-1185">Reference proteome</keyword>
<organism evidence="1 2">
    <name type="scientific">Octadecabacter dasysiphoniae</name>
    <dbReference type="NCBI Taxonomy" id="2909341"/>
    <lineage>
        <taxon>Bacteria</taxon>
        <taxon>Pseudomonadati</taxon>
        <taxon>Pseudomonadota</taxon>
        <taxon>Alphaproteobacteria</taxon>
        <taxon>Rhodobacterales</taxon>
        <taxon>Roseobacteraceae</taxon>
        <taxon>Octadecabacter</taxon>
    </lineage>
</organism>
<evidence type="ECO:0000313" key="2">
    <source>
        <dbReference type="Proteomes" id="UP001200557"/>
    </source>
</evidence>
<accession>A0ABS9CUP6</accession>